<evidence type="ECO:0000313" key="9">
    <source>
        <dbReference type="RefSeq" id="XP_027773400.1"/>
    </source>
</evidence>
<dbReference type="SUPFAM" id="SSF52540">
    <property type="entry name" value="P-loop containing nucleoside triphosphate hydrolases"/>
    <property type="match status" value="1"/>
</dbReference>
<dbReference type="GeneID" id="107022744"/>
<evidence type="ECO:0000256" key="5">
    <source>
        <dbReference type="ARBA" id="ARBA00022777"/>
    </source>
</evidence>
<dbReference type="InterPro" id="IPR020618">
    <property type="entry name" value="Adenyl_kinase_AK6"/>
</dbReference>
<proteinExistence type="predicted"/>
<evidence type="ECO:0000256" key="1">
    <source>
        <dbReference type="ARBA" id="ARBA00022517"/>
    </source>
</evidence>
<protein>
    <submittedName>
        <fullName evidence="9">Adenylate kinase isoenzyme 6 homolog isoform X1</fullName>
    </submittedName>
</protein>
<evidence type="ECO:0000256" key="2">
    <source>
        <dbReference type="ARBA" id="ARBA00022552"/>
    </source>
</evidence>
<accession>A0ABM1VCD2</accession>
<keyword evidence="6" id="KW-0067">ATP-binding</keyword>
<dbReference type="PANTHER" id="PTHR12595">
    <property type="entry name" value="POS9-ACTIVATING FACTOR FAP7-RELATED"/>
    <property type="match status" value="1"/>
</dbReference>
<keyword evidence="8" id="KW-1185">Reference proteome</keyword>
<keyword evidence="1" id="KW-0690">Ribosome biogenesis</keyword>
<dbReference type="GO" id="GO:0016301">
    <property type="term" value="F:kinase activity"/>
    <property type="evidence" value="ECO:0007669"/>
    <property type="project" value="UniProtKB-KW"/>
</dbReference>
<keyword evidence="7" id="KW-1133">Transmembrane helix</keyword>
<keyword evidence="2" id="KW-0698">rRNA processing</keyword>
<dbReference type="Pfam" id="PF13238">
    <property type="entry name" value="AAA_18"/>
    <property type="match status" value="1"/>
</dbReference>
<evidence type="ECO:0000256" key="3">
    <source>
        <dbReference type="ARBA" id="ARBA00022679"/>
    </source>
</evidence>
<name>A0ABM1VCD2_SOLPN</name>
<dbReference type="InterPro" id="IPR027417">
    <property type="entry name" value="P-loop_NTPase"/>
</dbReference>
<keyword evidence="3" id="KW-0808">Transferase</keyword>
<evidence type="ECO:0000256" key="6">
    <source>
        <dbReference type="ARBA" id="ARBA00022840"/>
    </source>
</evidence>
<evidence type="ECO:0000256" key="7">
    <source>
        <dbReference type="SAM" id="Phobius"/>
    </source>
</evidence>
<keyword evidence="5 9" id="KW-0418">Kinase</keyword>
<sequence length="207" mass="23335">MTLNSSGRKRPNILITGTPGTGKTTTAAALAEVTELRHINVGDFANEENLTNGWDDTFDCYYINEDLVCDALENLMEEGGNIVDHHACDFFPECCFDCVVVLQTNSSVLHERFTKRYSYQLILTFLFVCISSIALLNMSRLFDCPRGYSDHKLATNSECQIFQVLLDKVKENYPDDILVILRSDFLEDITKNVETLTSWISNLSPAV</sequence>
<organism evidence="8 9">
    <name type="scientific">Solanum pennellii</name>
    <name type="common">Tomato</name>
    <name type="synonym">Lycopersicon pennellii</name>
    <dbReference type="NCBI Taxonomy" id="28526"/>
    <lineage>
        <taxon>Eukaryota</taxon>
        <taxon>Viridiplantae</taxon>
        <taxon>Streptophyta</taxon>
        <taxon>Embryophyta</taxon>
        <taxon>Tracheophyta</taxon>
        <taxon>Spermatophyta</taxon>
        <taxon>Magnoliopsida</taxon>
        <taxon>eudicotyledons</taxon>
        <taxon>Gunneridae</taxon>
        <taxon>Pentapetalae</taxon>
        <taxon>asterids</taxon>
        <taxon>lamiids</taxon>
        <taxon>Solanales</taxon>
        <taxon>Solanaceae</taxon>
        <taxon>Solanoideae</taxon>
        <taxon>Solaneae</taxon>
        <taxon>Solanum</taxon>
        <taxon>Solanum subgen. Lycopersicon</taxon>
    </lineage>
</organism>
<reference evidence="8" key="1">
    <citation type="journal article" date="2014" name="Nat. Genet.">
        <title>The genome of the stress-tolerant wild tomato species Solanum pennellii.</title>
        <authorList>
            <person name="Bolger A."/>
            <person name="Scossa F."/>
            <person name="Bolger M.E."/>
            <person name="Lanz C."/>
            <person name="Maumus F."/>
            <person name="Tohge T."/>
            <person name="Quesneville H."/>
            <person name="Alseekh S."/>
            <person name="Sorensen I."/>
            <person name="Lichtenstein G."/>
            <person name="Fich E.A."/>
            <person name="Conte M."/>
            <person name="Keller H."/>
            <person name="Schneeberger K."/>
            <person name="Schwacke R."/>
            <person name="Ofner I."/>
            <person name="Vrebalov J."/>
            <person name="Xu Y."/>
            <person name="Osorio S."/>
            <person name="Aflitos S.A."/>
            <person name="Schijlen E."/>
            <person name="Jimenez-Gomez J.M."/>
            <person name="Ryngajllo M."/>
            <person name="Kimura S."/>
            <person name="Kumar R."/>
            <person name="Koenig D."/>
            <person name="Headland L.R."/>
            <person name="Maloof J.N."/>
            <person name="Sinha N."/>
            <person name="van Ham R.C."/>
            <person name="Lankhorst R.K."/>
            <person name="Mao L."/>
            <person name="Vogel A."/>
            <person name="Arsova B."/>
            <person name="Panstruga R."/>
            <person name="Fei Z."/>
            <person name="Rose J.K."/>
            <person name="Zamir D."/>
            <person name="Carrari F."/>
            <person name="Giovannoni J.J."/>
            <person name="Weigel D."/>
            <person name="Usadel B."/>
            <person name="Fernie A.R."/>
        </authorList>
    </citation>
    <scope>NUCLEOTIDE SEQUENCE [LARGE SCALE GENOMIC DNA]</scope>
    <source>
        <strain evidence="8">cv. LA0716</strain>
    </source>
</reference>
<dbReference type="PANTHER" id="PTHR12595:SF20">
    <property type="entry name" value="ADENYLATE KINASE ISOENZYME 6 HOMOLOG"/>
    <property type="match status" value="1"/>
</dbReference>
<keyword evidence="7" id="KW-0472">Membrane</keyword>
<keyword evidence="7" id="KW-0812">Transmembrane</keyword>
<reference evidence="9" key="2">
    <citation type="submission" date="2025-08" db="UniProtKB">
        <authorList>
            <consortium name="RefSeq"/>
        </authorList>
    </citation>
    <scope>IDENTIFICATION</scope>
</reference>
<dbReference type="Proteomes" id="UP000694930">
    <property type="component" value="Chromosome 6"/>
</dbReference>
<evidence type="ECO:0000313" key="8">
    <source>
        <dbReference type="Proteomes" id="UP000694930"/>
    </source>
</evidence>
<feature type="transmembrane region" description="Helical" evidence="7">
    <location>
        <begin position="117"/>
        <end position="136"/>
    </location>
</feature>
<gene>
    <name evidence="9" type="primary">LOC107022744</name>
</gene>
<keyword evidence="4" id="KW-0547">Nucleotide-binding</keyword>
<dbReference type="RefSeq" id="XP_027773400.1">
    <property type="nucleotide sequence ID" value="XM_027917599.1"/>
</dbReference>
<dbReference type="Gene3D" id="3.40.50.300">
    <property type="entry name" value="P-loop containing nucleotide triphosphate hydrolases"/>
    <property type="match status" value="1"/>
</dbReference>
<evidence type="ECO:0000256" key="4">
    <source>
        <dbReference type="ARBA" id="ARBA00022741"/>
    </source>
</evidence>